<dbReference type="Proteomes" id="UP000280307">
    <property type="component" value="Unassembled WGS sequence"/>
</dbReference>
<name>A0A426U1M0_9CHLR</name>
<feature type="region of interest" description="Disordered" evidence="1">
    <location>
        <begin position="117"/>
        <end position="147"/>
    </location>
</feature>
<evidence type="ECO:0000313" key="4">
    <source>
        <dbReference type="Proteomes" id="UP000280307"/>
    </source>
</evidence>
<proteinExistence type="predicted"/>
<reference evidence="3 4" key="1">
    <citation type="submission" date="2018-12" db="EMBL/GenBank/DDBJ databases">
        <title>Genome Sequence of Candidatus Viridilinea halotolerans isolated from saline sulfide-rich spring.</title>
        <authorList>
            <person name="Grouzdev D.S."/>
            <person name="Burganskaya E.I."/>
            <person name="Krutkina M.S."/>
            <person name="Sukhacheva M.V."/>
            <person name="Gorlenko V.M."/>
        </authorList>
    </citation>
    <scope>NUCLEOTIDE SEQUENCE [LARGE SCALE GENOMIC DNA]</scope>
    <source>
        <strain evidence="3">Chok-6</strain>
    </source>
</reference>
<comment type="caution">
    <text evidence="3">The sequence shown here is derived from an EMBL/GenBank/DDBJ whole genome shotgun (WGS) entry which is preliminary data.</text>
</comment>
<dbReference type="AlphaFoldDB" id="A0A426U1M0"/>
<gene>
    <name evidence="3" type="ORF">EI684_08900</name>
</gene>
<evidence type="ECO:0000256" key="1">
    <source>
        <dbReference type="SAM" id="MobiDB-lite"/>
    </source>
</evidence>
<keyword evidence="2" id="KW-1133">Transmembrane helix</keyword>
<keyword evidence="2" id="KW-0812">Transmembrane</keyword>
<sequence>MSDKASVTRDGPFEIAAAVVGGVVRTGLTVASVPLVLLPRGPRRRVRRAMVEIARAVIVLPKELSNLTERVVDDIFTGAPPTLNLPSLPSPDRLGERARAFTERLARAADEFGSSVSRATGRAADQVEKVSAKVDEWVDKPPTAPKA</sequence>
<feature type="compositionally biased region" description="Basic and acidic residues" evidence="1">
    <location>
        <begin position="125"/>
        <end position="139"/>
    </location>
</feature>
<evidence type="ECO:0000313" key="3">
    <source>
        <dbReference type="EMBL" id="RRR73334.1"/>
    </source>
</evidence>
<dbReference type="EMBL" id="RSAS01000345">
    <property type="protein sequence ID" value="RRR73334.1"/>
    <property type="molecule type" value="Genomic_DNA"/>
</dbReference>
<keyword evidence="2" id="KW-0472">Membrane</keyword>
<evidence type="ECO:0000256" key="2">
    <source>
        <dbReference type="SAM" id="Phobius"/>
    </source>
</evidence>
<organism evidence="3 4">
    <name type="scientific">Candidatus Viridilinea halotolerans</name>
    <dbReference type="NCBI Taxonomy" id="2491704"/>
    <lineage>
        <taxon>Bacteria</taxon>
        <taxon>Bacillati</taxon>
        <taxon>Chloroflexota</taxon>
        <taxon>Chloroflexia</taxon>
        <taxon>Chloroflexales</taxon>
        <taxon>Chloroflexineae</taxon>
        <taxon>Oscillochloridaceae</taxon>
        <taxon>Candidatus Viridilinea</taxon>
    </lineage>
</organism>
<protein>
    <submittedName>
        <fullName evidence="3">Uncharacterized protein</fullName>
    </submittedName>
</protein>
<accession>A0A426U1M0</accession>
<feature type="transmembrane region" description="Helical" evidence="2">
    <location>
        <begin position="15"/>
        <end position="38"/>
    </location>
</feature>